<keyword evidence="9" id="KW-1185">Reference proteome</keyword>
<accession>A0A517L8V6</accession>
<reference evidence="8 9" key="1">
    <citation type="submission" date="2019-07" db="EMBL/GenBank/DDBJ databases">
        <title>Finished genome of Venturia effusa.</title>
        <authorList>
            <person name="Young C.A."/>
            <person name="Cox M.P."/>
            <person name="Ganley A.R.D."/>
            <person name="David W.J."/>
        </authorList>
    </citation>
    <scope>NUCLEOTIDE SEQUENCE [LARGE SCALE GENOMIC DNA]</scope>
    <source>
        <strain evidence="9">albino</strain>
    </source>
</reference>
<comment type="subcellular location">
    <subcellularLocation>
        <location evidence="1">Membrane</location>
        <topology evidence="1">Multi-pass membrane protein</topology>
    </subcellularLocation>
</comment>
<feature type="domain" description="Rhodopsin" evidence="7">
    <location>
        <begin position="31"/>
        <end position="277"/>
    </location>
</feature>
<feature type="transmembrane region" description="Helical" evidence="6">
    <location>
        <begin position="247"/>
        <end position="273"/>
    </location>
</feature>
<keyword evidence="2 6" id="KW-0812">Transmembrane</keyword>
<dbReference type="GO" id="GO:0016020">
    <property type="term" value="C:membrane"/>
    <property type="evidence" value="ECO:0007669"/>
    <property type="project" value="UniProtKB-SubCell"/>
</dbReference>
<dbReference type="InterPro" id="IPR052337">
    <property type="entry name" value="SAT4-like"/>
</dbReference>
<evidence type="ECO:0000256" key="1">
    <source>
        <dbReference type="ARBA" id="ARBA00004141"/>
    </source>
</evidence>
<dbReference type="AlphaFoldDB" id="A0A517L8V6"/>
<dbReference type="STRING" id="50376.A0A517L8V6"/>
<organism evidence="8 9">
    <name type="scientific">Venturia effusa</name>
    <dbReference type="NCBI Taxonomy" id="50376"/>
    <lineage>
        <taxon>Eukaryota</taxon>
        <taxon>Fungi</taxon>
        <taxon>Dikarya</taxon>
        <taxon>Ascomycota</taxon>
        <taxon>Pezizomycotina</taxon>
        <taxon>Dothideomycetes</taxon>
        <taxon>Pleosporomycetidae</taxon>
        <taxon>Venturiales</taxon>
        <taxon>Venturiaceae</taxon>
        <taxon>Venturia</taxon>
    </lineage>
</organism>
<evidence type="ECO:0000313" key="8">
    <source>
        <dbReference type="EMBL" id="QDS72065.1"/>
    </source>
</evidence>
<dbReference type="InterPro" id="IPR049326">
    <property type="entry name" value="Rhodopsin_dom_fungi"/>
</dbReference>
<keyword evidence="3 6" id="KW-1133">Transmembrane helix</keyword>
<dbReference type="Proteomes" id="UP000316270">
    <property type="component" value="Chromosome 7"/>
</dbReference>
<dbReference type="OrthoDB" id="444631at2759"/>
<evidence type="ECO:0000313" key="9">
    <source>
        <dbReference type="Proteomes" id="UP000316270"/>
    </source>
</evidence>
<keyword evidence="4 6" id="KW-0472">Membrane</keyword>
<dbReference type="Pfam" id="PF20684">
    <property type="entry name" value="Fung_rhodopsin"/>
    <property type="match status" value="1"/>
</dbReference>
<evidence type="ECO:0000256" key="6">
    <source>
        <dbReference type="SAM" id="Phobius"/>
    </source>
</evidence>
<proteinExistence type="inferred from homology"/>
<dbReference type="PANTHER" id="PTHR33048">
    <property type="entry name" value="PTH11-LIKE INTEGRAL MEMBRANE PROTEIN (AFU_ORTHOLOGUE AFUA_5G11245)"/>
    <property type="match status" value="1"/>
</dbReference>
<protein>
    <recommendedName>
        <fullName evidence="7">Rhodopsin domain-containing protein</fullName>
    </recommendedName>
</protein>
<feature type="transmembrane region" description="Helical" evidence="6">
    <location>
        <begin position="52"/>
        <end position="74"/>
    </location>
</feature>
<name>A0A517L8V6_9PEZI</name>
<evidence type="ECO:0000259" key="7">
    <source>
        <dbReference type="Pfam" id="PF20684"/>
    </source>
</evidence>
<feature type="transmembrane region" description="Helical" evidence="6">
    <location>
        <begin position="12"/>
        <end position="31"/>
    </location>
</feature>
<sequence>MDTLTGPVQPLNYISIIAIVLQVFSTAFLALRLYSRISRRSGRAGTDDALLIVGWLFGSVLTSFAILGSLFWGYNRHVSDVPVSQLSQAAFAGWLIELLFILASSFNKLSVFLLYLRLINIFNNRGLMWATRACLAFVVLFMLVFTIIPLAKCQPISANWDMYNPTYAKPYVCIDDSITWPLAAALSAATDLAAVIIPLVILSGLRKPMKQKLGLYSVFAVGFLVVGAGIARTVLVTQLVQTKNDFTWIGGLAIIASLFEYHLALMCACAPSFRQVFLEVSHMISARSSDITEKPRTIQTNDSQRPITSLSFREVHTSGLGNGPGERSTSPLVAVAYEPGTPGIPIHLDISLQSPLRFPSAVWRTSSPDNLDKLGLRRSGLSSRVTLCSGPRTAGTSIVDRESAQSFSSRGSIVDELPELPTIFRPLPTPIFPTSPISLSNRSTLSHMSTITQPDPAMSPGFVACRGCGKFHPHGFSHADDASRGSGSGAWWRHSKSKVSSSLWRRRESQSTFFMDDDEGSEGPWSPPVSP</sequence>
<comment type="similarity">
    <text evidence="5">Belongs to the SAT4 family.</text>
</comment>
<dbReference type="EMBL" id="CP042191">
    <property type="protein sequence ID" value="QDS72065.1"/>
    <property type="molecule type" value="Genomic_DNA"/>
</dbReference>
<feature type="transmembrane region" description="Helical" evidence="6">
    <location>
        <begin position="94"/>
        <end position="115"/>
    </location>
</feature>
<feature type="transmembrane region" description="Helical" evidence="6">
    <location>
        <begin position="213"/>
        <end position="235"/>
    </location>
</feature>
<evidence type="ECO:0000256" key="4">
    <source>
        <dbReference type="ARBA" id="ARBA00023136"/>
    </source>
</evidence>
<feature type="transmembrane region" description="Helical" evidence="6">
    <location>
        <begin position="127"/>
        <end position="151"/>
    </location>
</feature>
<evidence type="ECO:0000256" key="3">
    <source>
        <dbReference type="ARBA" id="ARBA00022989"/>
    </source>
</evidence>
<evidence type="ECO:0000256" key="2">
    <source>
        <dbReference type="ARBA" id="ARBA00022692"/>
    </source>
</evidence>
<evidence type="ECO:0000256" key="5">
    <source>
        <dbReference type="ARBA" id="ARBA00038359"/>
    </source>
</evidence>
<dbReference type="PANTHER" id="PTHR33048:SF129">
    <property type="entry name" value="INTEGRAL MEMBRANE PROTEIN-RELATED"/>
    <property type="match status" value="1"/>
</dbReference>
<gene>
    <name evidence="8" type="ORF">FKW77_002854</name>
</gene>
<feature type="transmembrane region" description="Helical" evidence="6">
    <location>
        <begin position="178"/>
        <end position="201"/>
    </location>
</feature>